<keyword evidence="3" id="KW-1185">Reference proteome</keyword>
<feature type="signal peptide" evidence="1">
    <location>
        <begin position="1"/>
        <end position="20"/>
    </location>
</feature>
<name>A0AAD5VM41_9AGAR</name>
<feature type="chain" id="PRO_5042260386" evidence="1">
    <location>
        <begin position="21"/>
        <end position="140"/>
    </location>
</feature>
<dbReference type="Proteomes" id="UP001213000">
    <property type="component" value="Unassembled WGS sequence"/>
</dbReference>
<protein>
    <submittedName>
        <fullName evidence="2">Uncharacterized protein</fullName>
    </submittedName>
</protein>
<comment type="caution">
    <text evidence="2">The sequence shown here is derived from an EMBL/GenBank/DDBJ whole genome shotgun (WGS) entry which is preliminary data.</text>
</comment>
<accession>A0AAD5VM41</accession>
<dbReference type="EMBL" id="JANIEX010000717">
    <property type="protein sequence ID" value="KAJ3563844.1"/>
    <property type="molecule type" value="Genomic_DNA"/>
</dbReference>
<evidence type="ECO:0000313" key="3">
    <source>
        <dbReference type="Proteomes" id="UP001213000"/>
    </source>
</evidence>
<sequence length="140" mass="15560">MAQLYALALWISFLAVLATAIPTFEHLTGWDDDMGSLVPGAAYVSVVGRHDAGFPQYRYLNVHDEGAPGNLTAATTDRRPEWFYIRANQLYQVVNSTAIYPVSVKNTDWHTGVPPSALDWQEKGGEPIRELEMARIVVVL</sequence>
<proteinExistence type="predicted"/>
<evidence type="ECO:0000256" key="1">
    <source>
        <dbReference type="SAM" id="SignalP"/>
    </source>
</evidence>
<dbReference type="AlphaFoldDB" id="A0AAD5VM41"/>
<keyword evidence="1" id="KW-0732">Signal</keyword>
<gene>
    <name evidence="2" type="ORF">NP233_g8673</name>
</gene>
<organism evidence="2 3">
    <name type="scientific">Leucocoprinus birnbaumii</name>
    <dbReference type="NCBI Taxonomy" id="56174"/>
    <lineage>
        <taxon>Eukaryota</taxon>
        <taxon>Fungi</taxon>
        <taxon>Dikarya</taxon>
        <taxon>Basidiomycota</taxon>
        <taxon>Agaricomycotina</taxon>
        <taxon>Agaricomycetes</taxon>
        <taxon>Agaricomycetidae</taxon>
        <taxon>Agaricales</taxon>
        <taxon>Agaricineae</taxon>
        <taxon>Agaricaceae</taxon>
        <taxon>Leucocoprinus</taxon>
    </lineage>
</organism>
<evidence type="ECO:0000313" key="2">
    <source>
        <dbReference type="EMBL" id="KAJ3563844.1"/>
    </source>
</evidence>
<reference evidence="2" key="1">
    <citation type="submission" date="2022-07" db="EMBL/GenBank/DDBJ databases">
        <title>Genome Sequence of Leucocoprinus birnbaumii.</title>
        <authorList>
            <person name="Buettner E."/>
        </authorList>
    </citation>
    <scope>NUCLEOTIDE SEQUENCE</scope>
    <source>
        <strain evidence="2">VT141</strain>
    </source>
</reference>